<dbReference type="PANTHER" id="PTHR34390:SF2">
    <property type="entry name" value="SUCCINATE TRANSPORTER SUBUNIT YJJP-RELATED"/>
    <property type="match status" value="1"/>
</dbReference>
<reference evidence="9 10" key="1">
    <citation type="submission" date="2018-04" db="EMBL/GenBank/DDBJ databases">
        <title>Paenibacillus taichungensis Genome sequencing and assembly.</title>
        <authorList>
            <person name="Xu J."/>
            <person name="Rensing C."/>
            <person name="Mazhar H.S."/>
        </authorList>
    </citation>
    <scope>NUCLEOTIDE SEQUENCE [LARGE SCALE GENOMIC DNA]</scope>
    <source>
        <strain evidence="9 10">NC1</strain>
    </source>
</reference>
<feature type="domain" description="Threonine/serine exporter-like N-terminal" evidence="8">
    <location>
        <begin position="48"/>
        <end position="284"/>
    </location>
</feature>
<organism evidence="9 10">
    <name type="scientific">Paenibacillus taichungensis</name>
    <dbReference type="NCBI Taxonomy" id="484184"/>
    <lineage>
        <taxon>Bacteria</taxon>
        <taxon>Bacillati</taxon>
        <taxon>Bacillota</taxon>
        <taxon>Bacilli</taxon>
        <taxon>Bacillales</taxon>
        <taxon>Paenibacillaceae</taxon>
        <taxon>Paenibacillus</taxon>
    </lineage>
</organism>
<feature type="transmembrane region" description="Helical" evidence="7">
    <location>
        <begin position="177"/>
        <end position="199"/>
    </location>
</feature>
<keyword evidence="3 7" id="KW-0812">Transmembrane</keyword>
<evidence type="ECO:0000313" key="10">
    <source>
        <dbReference type="Proteomes" id="UP000250642"/>
    </source>
</evidence>
<feature type="transmembrane region" description="Helical" evidence="7">
    <location>
        <begin position="206"/>
        <end position="225"/>
    </location>
</feature>
<gene>
    <name evidence="9" type="ORF">DC345_00220</name>
</gene>
<dbReference type="EMBL" id="QEVW01000001">
    <property type="protein sequence ID" value="RAW19254.1"/>
    <property type="molecule type" value="Genomic_DNA"/>
</dbReference>
<evidence type="ECO:0000256" key="7">
    <source>
        <dbReference type="SAM" id="Phobius"/>
    </source>
</evidence>
<evidence type="ECO:0000256" key="3">
    <source>
        <dbReference type="ARBA" id="ARBA00022692"/>
    </source>
</evidence>
<keyword evidence="5 7" id="KW-0472">Membrane</keyword>
<dbReference type="PANTHER" id="PTHR34390">
    <property type="entry name" value="UPF0442 PROTEIN YJJB-RELATED"/>
    <property type="match status" value="1"/>
</dbReference>
<comment type="caution">
    <text evidence="9">The sequence shown here is derived from an EMBL/GenBank/DDBJ whole genome shotgun (WGS) entry which is preliminary data.</text>
</comment>
<evidence type="ECO:0000256" key="2">
    <source>
        <dbReference type="ARBA" id="ARBA00022475"/>
    </source>
</evidence>
<evidence type="ECO:0000256" key="1">
    <source>
        <dbReference type="ARBA" id="ARBA00004651"/>
    </source>
</evidence>
<feature type="transmembrane region" description="Helical" evidence="7">
    <location>
        <begin position="231"/>
        <end position="253"/>
    </location>
</feature>
<dbReference type="AlphaFoldDB" id="A0A329R3R7"/>
<protein>
    <submittedName>
        <fullName evidence="9">Threonine/serine exporter</fullName>
    </submittedName>
</protein>
<keyword evidence="4 7" id="KW-1133">Transmembrane helix</keyword>
<keyword evidence="2" id="KW-1003">Cell membrane</keyword>
<proteinExistence type="inferred from homology"/>
<dbReference type="GO" id="GO:0015744">
    <property type="term" value="P:succinate transport"/>
    <property type="evidence" value="ECO:0007669"/>
    <property type="project" value="TreeGrafter"/>
</dbReference>
<evidence type="ECO:0000256" key="5">
    <source>
        <dbReference type="ARBA" id="ARBA00023136"/>
    </source>
</evidence>
<evidence type="ECO:0000256" key="6">
    <source>
        <dbReference type="ARBA" id="ARBA00034125"/>
    </source>
</evidence>
<dbReference type="Pfam" id="PF06738">
    <property type="entry name" value="ThrE"/>
    <property type="match status" value="1"/>
</dbReference>
<evidence type="ECO:0000256" key="4">
    <source>
        <dbReference type="ARBA" id="ARBA00022989"/>
    </source>
</evidence>
<dbReference type="InterPro" id="IPR010619">
    <property type="entry name" value="ThrE-like_N"/>
</dbReference>
<accession>A0A329R3R7</accession>
<dbReference type="GO" id="GO:0022857">
    <property type="term" value="F:transmembrane transporter activity"/>
    <property type="evidence" value="ECO:0007669"/>
    <property type="project" value="InterPro"/>
</dbReference>
<comment type="similarity">
    <text evidence="6">Belongs to the ThrE exporter (TC 2.A.79) family.</text>
</comment>
<dbReference type="Proteomes" id="UP000250642">
    <property type="component" value="Unassembled WGS sequence"/>
</dbReference>
<comment type="subcellular location">
    <subcellularLocation>
        <location evidence="1">Cell membrane</location>
        <topology evidence="1">Multi-pass membrane protein</topology>
    </subcellularLocation>
</comment>
<dbReference type="GO" id="GO:0005886">
    <property type="term" value="C:plasma membrane"/>
    <property type="evidence" value="ECO:0007669"/>
    <property type="project" value="UniProtKB-SubCell"/>
</dbReference>
<evidence type="ECO:0000313" key="9">
    <source>
        <dbReference type="EMBL" id="RAW19254.1"/>
    </source>
</evidence>
<name>A0A329R3R7_9BACL</name>
<sequence length="286" mass="30583">MVSAPSLISYERSLIRLEYIPHDPPPVPQSETELVGTNHTEQSRVIAICLLAGKIMLQSGGETYRVEDTMKRMAAALGLPHSHSYVVPTGIFFSVDATEPAKLIRISERTTDLHKVSEVNAVSRRIGQGELSVEDAYALLQQIEGQPSSYSAVVRLTAAALSSGCFTIMFGGGWVDFLPAVLCGGIGYTAVIAFHRLVLVKFFAELTASFVIGLLAFLLVYMGAGHERDKIIIGSVMPLVPGLLITNAVRDLMAGHLVSGLSKGAEAFLTAFAIGTGIAVVFSLFT</sequence>
<dbReference type="InterPro" id="IPR050539">
    <property type="entry name" value="ThrE_Dicarb/AminoAcid_Exp"/>
</dbReference>
<feature type="transmembrane region" description="Helical" evidence="7">
    <location>
        <begin position="265"/>
        <end position="285"/>
    </location>
</feature>
<evidence type="ECO:0000259" key="8">
    <source>
        <dbReference type="Pfam" id="PF06738"/>
    </source>
</evidence>